<dbReference type="Pfam" id="PF08808">
    <property type="entry name" value="RES"/>
    <property type="match status" value="1"/>
</dbReference>
<dbReference type="RefSeq" id="WP_162365255.1">
    <property type="nucleotide sequence ID" value="NZ_WUBS01000004.1"/>
</dbReference>
<feature type="domain" description="RES" evidence="1">
    <location>
        <begin position="64"/>
        <end position="108"/>
    </location>
</feature>
<name>A0A845SGL5_9GAMM</name>
<dbReference type="EMBL" id="WUBS01000004">
    <property type="protein sequence ID" value="NDL62532.1"/>
    <property type="molecule type" value="Genomic_DNA"/>
</dbReference>
<evidence type="ECO:0000313" key="2">
    <source>
        <dbReference type="EMBL" id="NDL62532.1"/>
    </source>
</evidence>
<gene>
    <name evidence="2" type="ORF">GRH90_07160</name>
</gene>
<reference evidence="2 3" key="1">
    <citation type="submission" date="2019-12" db="EMBL/GenBank/DDBJ databases">
        <authorList>
            <person name="Lee S.D."/>
        </authorList>
    </citation>
    <scope>NUCLEOTIDE SEQUENCE [LARGE SCALE GENOMIC DNA]</scope>
    <source>
        <strain evidence="2 3">SAP-6</strain>
    </source>
</reference>
<organism evidence="2 3">
    <name type="scientific">Acerihabitans arboris</name>
    <dbReference type="NCBI Taxonomy" id="2691583"/>
    <lineage>
        <taxon>Bacteria</taxon>
        <taxon>Pseudomonadati</taxon>
        <taxon>Pseudomonadota</taxon>
        <taxon>Gammaproteobacteria</taxon>
        <taxon>Enterobacterales</taxon>
        <taxon>Pectobacteriaceae</taxon>
        <taxon>Acerihabitans</taxon>
    </lineage>
</organism>
<evidence type="ECO:0000313" key="3">
    <source>
        <dbReference type="Proteomes" id="UP000461443"/>
    </source>
</evidence>
<sequence length="116" mass="13103">MQSITAKFPPLPLNELIPRINGFETNSLNEKQSLITDLINAHTIFSVDILKGSVFRRARKINEKDYPELVQDLLWKPDGLAVSGRANPEGFSVLYVADKPETAFRETHIDAHFVLL</sequence>
<evidence type="ECO:0000259" key="1">
    <source>
        <dbReference type="Pfam" id="PF08808"/>
    </source>
</evidence>
<reference evidence="2 3" key="2">
    <citation type="submission" date="2020-02" db="EMBL/GenBank/DDBJ databases">
        <title>The new genus of Enterobacteriales.</title>
        <authorList>
            <person name="Kim I.S."/>
        </authorList>
    </citation>
    <scope>NUCLEOTIDE SEQUENCE [LARGE SCALE GENOMIC DNA]</scope>
    <source>
        <strain evidence="2 3">SAP-6</strain>
    </source>
</reference>
<comment type="caution">
    <text evidence="2">The sequence shown here is derived from an EMBL/GenBank/DDBJ whole genome shotgun (WGS) entry which is preliminary data.</text>
</comment>
<keyword evidence="3" id="KW-1185">Reference proteome</keyword>
<dbReference type="InterPro" id="IPR014914">
    <property type="entry name" value="RES_dom"/>
</dbReference>
<proteinExistence type="predicted"/>
<accession>A0A845SGL5</accession>
<dbReference type="Proteomes" id="UP000461443">
    <property type="component" value="Unassembled WGS sequence"/>
</dbReference>
<dbReference type="AlphaFoldDB" id="A0A845SGL5"/>
<protein>
    <submittedName>
        <fullName evidence="2">RES domain-containing protein</fullName>
    </submittedName>
</protein>